<dbReference type="SUPFAM" id="SSF51445">
    <property type="entry name" value="(Trans)glycosidases"/>
    <property type="match status" value="1"/>
</dbReference>
<dbReference type="InterPro" id="IPR053183">
    <property type="entry name" value="ASL1"/>
</dbReference>
<dbReference type="GO" id="GO:0071966">
    <property type="term" value="P:fungal-type cell wall polysaccharide metabolic process"/>
    <property type="evidence" value="ECO:0007669"/>
    <property type="project" value="TreeGrafter"/>
</dbReference>
<evidence type="ECO:0000259" key="1">
    <source>
        <dbReference type="Pfam" id="PF11790"/>
    </source>
</evidence>
<dbReference type="InterPro" id="IPR017853">
    <property type="entry name" value="GH"/>
</dbReference>
<dbReference type="AlphaFoldDB" id="A0A5M8PTU5"/>
<feature type="domain" description="Asl1-like glycosyl hydrolase catalytic" evidence="1">
    <location>
        <begin position="215"/>
        <end position="313"/>
    </location>
</feature>
<protein>
    <recommendedName>
        <fullName evidence="1">Asl1-like glycosyl hydrolase catalytic domain-containing protein</fullName>
    </recommendedName>
</protein>
<dbReference type="OrthoDB" id="5985073at2759"/>
<dbReference type="Proteomes" id="UP000324767">
    <property type="component" value="Unassembled WGS sequence"/>
</dbReference>
<comment type="caution">
    <text evidence="2">The sequence shown here is derived from an EMBL/GenBank/DDBJ whole genome shotgun (WGS) entry which is preliminary data.</text>
</comment>
<dbReference type="GO" id="GO:0009277">
    <property type="term" value="C:fungal-type cell wall"/>
    <property type="evidence" value="ECO:0007669"/>
    <property type="project" value="TreeGrafter"/>
</dbReference>
<dbReference type="InterPro" id="IPR024655">
    <property type="entry name" value="Asl1_glyco_hydro_catalytic"/>
</dbReference>
<evidence type="ECO:0000313" key="3">
    <source>
        <dbReference type="Proteomes" id="UP000324767"/>
    </source>
</evidence>
<dbReference type="PANTHER" id="PTHR34154:SF10">
    <property type="entry name" value="ASL1-LIKE GLYCOSYL HYDROLASE CATALYTIC DOMAIN-CONTAINING PROTEIN"/>
    <property type="match status" value="1"/>
</dbReference>
<accession>A0A5M8PTU5</accession>
<dbReference type="PANTHER" id="PTHR34154">
    <property type="entry name" value="ALKALI-SENSITIVE LINKAGE PROTEIN 1"/>
    <property type="match status" value="1"/>
</dbReference>
<sequence length="328" mass="36268">MLCSSGTGRTLVLEQENKGPLGWLTVTTFAASHPEDIRCELSKDGSRIVRIKSRFANLENEDCLALQSKRLFPDAYAYDADDPELENEEVDTEERGLLRLRKELERGIRYIDETLPNVRQRRHQIKLQRQNKLEEERTDLDEEAHLVGVHGWLGRTRAFEDHERAAPGALLSDSDQIRLNLLSALDVSTCPTNVPTLSFSLGRRPQVLWSNAPGATSVWAANVKSCISNNGTAAVLAFNEPDQCGNSGSCIQLPDAVSAYQTYMMPLAGTVALGAPAVINRGRSAGLTYLKNFLSACTNCHFAFFPIHWYSAVSDTAGPRTVHQKSPL</sequence>
<proteinExistence type="predicted"/>
<gene>
    <name evidence="2" type="ORF">FRX48_03427</name>
</gene>
<organism evidence="2 3">
    <name type="scientific">Lasallia pustulata</name>
    <dbReference type="NCBI Taxonomy" id="136370"/>
    <lineage>
        <taxon>Eukaryota</taxon>
        <taxon>Fungi</taxon>
        <taxon>Dikarya</taxon>
        <taxon>Ascomycota</taxon>
        <taxon>Pezizomycotina</taxon>
        <taxon>Lecanoromycetes</taxon>
        <taxon>OSLEUM clade</taxon>
        <taxon>Umbilicariomycetidae</taxon>
        <taxon>Umbilicariales</taxon>
        <taxon>Umbilicariaceae</taxon>
        <taxon>Lasallia</taxon>
    </lineage>
</organism>
<name>A0A5M8PTU5_9LECA</name>
<dbReference type="EMBL" id="VXIT01000005">
    <property type="protein sequence ID" value="KAA6412437.1"/>
    <property type="molecule type" value="Genomic_DNA"/>
</dbReference>
<reference evidence="2 3" key="1">
    <citation type="submission" date="2019-09" db="EMBL/GenBank/DDBJ databases">
        <title>The hologenome of the rock-dwelling lichen Lasallia pustulata.</title>
        <authorList>
            <person name="Greshake Tzovaras B."/>
            <person name="Segers F."/>
            <person name="Bicker A."/>
            <person name="Dal Grande F."/>
            <person name="Otte J."/>
            <person name="Hankeln T."/>
            <person name="Schmitt I."/>
            <person name="Ebersberger I."/>
        </authorList>
    </citation>
    <scope>NUCLEOTIDE SEQUENCE [LARGE SCALE GENOMIC DNA]</scope>
    <source>
        <strain evidence="2">A1-1</strain>
    </source>
</reference>
<evidence type="ECO:0000313" key="2">
    <source>
        <dbReference type="EMBL" id="KAA6412437.1"/>
    </source>
</evidence>
<dbReference type="Pfam" id="PF11790">
    <property type="entry name" value="Glyco_hydro_cc"/>
    <property type="match status" value="1"/>
</dbReference>